<reference evidence="1 2" key="1">
    <citation type="journal article" date="2014" name="Curr. Biol.">
        <title>The genome of the clonal raider ant Cerapachys biroi.</title>
        <authorList>
            <person name="Oxley P.R."/>
            <person name="Ji L."/>
            <person name="Fetter-Pruneda I."/>
            <person name="McKenzie S.K."/>
            <person name="Li C."/>
            <person name="Hu H."/>
            <person name="Zhang G."/>
            <person name="Kronauer D.J."/>
        </authorList>
    </citation>
    <scope>NUCLEOTIDE SEQUENCE [LARGE SCALE GENOMIC DNA]</scope>
</reference>
<organism evidence="1 2">
    <name type="scientific">Ooceraea biroi</name>
    <name type="common">Clonal raider ant</name>
    <name type="synonym">Cerapachys biroi</name>
    <dbReference type="NCBI Taxonomy" id="2015173"/>
    <lineage>
        <taxon>Eukaryota</taxon>
        <taxon>Metazoa</taxon>
        <taxon>Ecdysozoa</taxon>
        <taxon>Arthropoda</taxon>
        <taxon>Hexapoda</taxon>
        <taxon>Insecta</taxon>
        <taxon>Pterygota</taxon>
        <taxon>Neoptera</taxon>
        <taxon>Endopterygota</taxon>
        <taxon>Hymenoptera</taxon>
        <taxon>Apocrita</taxon>
        <taxon>Aculeata</taxon>
        <taxon>Formicoidea</taxon>
        <taxon>Formicidae</taxon>
        <taxon>Dorylinae</taxon>
        <taxon>Ooceraea</taxon>
    </lineage>
</organism>
<sequence length="66" mass="7667">MYIMNIEIAVCNNAFQIDLTLQIFYVVLEMILDKRSYKVVTVIVAIVESENKRDAIVLCGMQQILW</sequence>
<dbReference type="AlphaFoldDB" id="A0A026WN88"/>
<proteinExistence type="predicted"/>
<keyword evidence="2" id="KW-1185">Reference proteome</keyword>
<accession>A0A026WN88</accession>
<protein>
    <submittedName>
        <fullName evidence="1">Uncharacterized protein</fullName>
    </submittedName>
</protein>
<name>A0A026WN88_OOCBI</name>
<dbReference type="EMBL" id="KK107145">
    <property type="protein sequence ID" value="EZA57495.1"/>
    <property type="molecule type" value="Genomic_DNA"/>
</dbReference>
<gene>
    <name evidence="1" type="ORF">X777_02209</name>
</gene>
<evidence type="ECO:0000313" key="2">
    <source>
        <dbReference type="Proteomes" id="UP000053097"/>
    </source>
</evidence>
<dbReference type="Proteomes" id="UP000053097">
    <property type="component" value="Unassembled WGS sequence"/>
</dbReference>
<evidence type="ECO:0000313" key="1">
    <source>
        <dbReference type="EMBL" id="EZA57495.1"/>
    </source>
</evidence>